<dbReference type="HOGENOM" id="CLU_3274444_0_0_10"/>
<accession>E6K9M8</accession>
<name>E6K9M8_9BACT</name>
<organism evidence="1 2">
    <name type="scientific">Segatella buccae ATCC 33574</name>
    <dbReference type="NCBI Taxonomy" id="873513"/>
    <lineage>
        <taxon>Bacteria</taxon>
        <taxon>Pseudomonadati</taxon>
        <taxon>Bacteroidota</taxon>
        <taxon>Bacteroidia</taxon>
        <taxon>Bacteroidales</taxon>
        <taxon>Prevotellaceae</taxon>
        <taxon>Segatella</taxon>
    </lineage>
</organism>
<reference evidence="1 2" key="1">
    <citation type="submission" date="2010-10" db="EMBL/GenBank/DDBJ databases">
        <authorList>
            <person name="Muzny D."/>
            <person name="Qin X."/>
            <person name="Deng J."/>
            <person name="Jiang H."/>
            <person name="Liu Y."/>
            <person name="Qu J."/>
            <person name="Song X.-Z."/>
            <person name="Zhang L."/>
            <person name="Thornton R."/>
            <person name="Coyle M."/>
            <person name="Francisco L."/>
            <person name="Jackson L."/>
            <person name="Javaid M."/>
            <person name="Korchina V."/>
            <person name="Kovar C."/>
            <person name="Mata R."/>
            <person name="Mathew T."/>
            <person name="Ngo R."/>
            <person name="Nguyen L."/>
            <person name="Nguyen N."/>
            <person name="Okwuonu G."/>
            <person name="Ongeri F."/>
            <person name="Pham C."/>
            <person name="Simmons D."/>
            <person name="Wilczek-Boney K."/>
            <person name="Hale W."/>
            <person name="Jakkamsetti A."/>
            <person name="Pham P."/>
            <person name="Ruth R."/>
            <person name="San Lucas F."/>
            <person name="Warren J."/>
            <person name="Zhang J."/>
            <person name="Zhao Z."/>
            <person name="Zhou C."/>
            <person name="Zhu D."/>
            <person name="Lee S."/>
            <person name="Bess C."/>
            <person name="Blankenburg K."/>
            <person name="Forbes L."/>
            <person name="Fu Q."/>
            <person name="Gubbala S."/>
            <person name="Hirani K."/>
            <person name="Jayaseelan J.C."/>
            <person name="Lara F."/>
            <person name="Munidasa M."/>
            <person name="Palculict T."/>
            <person name="Patil S."/>
            <person name="Pu L.-L."/>
            <person name="Saada N."/>
            <person name="Tang L."/>
            <person name="Weissenberger G."/>
            <person name="Zhu Y."/>
            <person name="Hemphill L."/>
            <person name="Shang Y."/>
            <person name="Youmans B."/>
            <person name="Ayvaz T."/>
            <person name="Ross M."/>
            <person name="Santibanez J."/>
            <person name="Aqrawi P."/>
            <person name="Gross S."/>
            <person name="Joshi V."/>
            <person name="Fowler G."/>
            <person name="Nazareth L."/>
            <person name="Reid J."/>
            <person name="Worley K."/>
            <person name="Petrosino J."/>
            <person name="Highlander S."/>
            <person name="Gibbs R."/>
        </authorList>
    </citation>
    <scope>NUCLEOTIDE SEQUENCE [LARGE SCALE GENOMIC DNA]</scope>
    <source>
        <strain evidence="1 2">ATCC 33574</strain>
    </source>
</reference>
<dbReference type="AlphaFoldDB" id="E6K9M8"/>
<dbReference type="Proteomes" id="UP000003112">
    <property type="component" value="Unassembled WGS sequence"/>
</dbReference>
<comment type="caution">
    <text evidence="1">The sequence shown here is derived from an EMBL/GenBank/DDBJ whole genome shotgun (WGS) entry which is preliminary data.</text>
</comment>
<dbReference type="STRING" id="873513.HMPREF6485_2292"/>
<protein>
    <submittedName>
        <fullName evidence="1">Uncharacterized protein</fullName>
    </submittedName>
</protein>
<keyword evidence="2" id="KW-1185">Reference proteome</keyword>
<sequence>MPLRQSYKFLTTFRRHSKENIDIIKYNREFMEIYTFLSVNK</sequence>
<proteinExistence type="predicted"/>
<evidence type="ECO:0000313" key="1">
    <source>
        <dbReference type="EMBL" id="EFU29733.1"/>
    </source>
</evidence>
<gene>
    <name evidence="1" type="ORF">HMPREF6485_2292</name>
</gene>
<dbReference type="EMBL" id="AEPD01000037">
    <property type="protein sequence ID" value="EFU29733.1"/>
    <property type="molecule type" value="Genomic_DNA"/>
</dbReference>
<evidence type="ECO:0000313" key="2">
    <source>
        <dbReference type="Proteomes" id="UP000003112"/>
    </source>
</evidence>